<dbReference type="PANTHER" id="PTHR33607">
    <property type="entry name" value="ENDONUCLEASE-1"/>
    <property type="match status" value="1"/>
</dbReference>
<organism evidence="5 6">
    <name type="scientific">Sutterella parvirubra YIT 11816</name>
    <dbReference type="NCBI Taxonomy" id="762967"/>
    <lineage>
        <taxon>Bacteria</taxon>
        <taxon>Pseudomonadati</taxon>
        <taxon>Pseudomonadota</taxon>
        <taxon>Betaproteobacteria</taxon>
        <taxon>Burkholderiales</taxon>
        <taxon>Sutterellaceae</taxon>
        <taxon>Sutterella</taxon>
    </lineage>
</organism>
<dbReference type="GO" id="GO:0004518">
    <property type="term" value="F:nuclease activity"/>
    <property type="evidence" value="ECO:0007669"/>
    <property type="project" value="UniProtKB-KW"/>
</dbReference>
<sequence length="283" mass="31707">MPDRQTAFPSKPRTQVVRMGFSMGFTALLSALALGTAGLAAAAAPQTAQATQVAQTYKGNTTNDSFNQAKKMLERQVYPDHRVTFYCRAPFDAKKQITLPEGFTTPKHEKRAHRIEWEHVVPAENFGRAFVEWREGASVCVDSKGKAFKGRRCAEKANEEFRLMQADMHNLFPAIGAVNAIRSNIRFGVLPGVPNTFGTCAMKVADGRVEPPEYARGTIARTAKYMALVYPKYRLSRQETQLFDAWDKQYPVDAWECERERRIAKLQGNANPVTREACRKAGL</sequence>
<comment type="caution">
    <text evidence="5">The sequence shown here is derived from an EMBL/GenBank/DDBJ whole genome shotgun (WGS) entry which is preliminary data.</text>
</comment>
<evidence type="ECO:0000256" key="1">
    <source>
        <dbReference type="ARBA" id="ARBA00006429"/>
    </source>
</evidence>
<accession>H3KDE2</accession>
<evidence type="ECO:0000313" key="6">
    <source>
        <dbReference type="Proteomes" id="UP000004956"/>
    </source>
</evidence>
<evidence type="ECO:0000256" key="3">
    <source>
        <dbReference type="ARBA" id="ARBA00022801"/>
    </source>
</evidence>
<dbReference type="PANTHER" id="PTHR33607:SF2">
    <property type="entry name" value="ENDONUCLEASE-1"/>
    <property type="match status" value="1"/>
</dbReference>
<dbReference type="InterPro" id="IPR044925">
    <property type="entry name" value="His-Me_finger_sf"/>
</dbReference>
<feature type="signal peptide" evidence="4">
    <location>
        <begin position="1"/>
        <end position="42"/>
    </location>
</feature>
<dbReference type="SUPFAM" id="SSF54060">
    <property type="entry name" value="His-Me finger endonucleases"/>
    <property type="match status" value="1"/>
</dbReference>
<dbReference type="AlphaFoldDB" id="H3KDE2"/>
<reference evidence="5 6" key="1">
    <citation type="submission" date="2011-11" db="EMBL/GenBank/DDBJ databases">
        <authorList>
            <person name="Weinstock G."/>
            <person name="Sodergren E."/>
            <person name="Clifton S."/>
            <person name="Fulton L."/>
            <person name="Fulton B."/>
            <person name="Courtney L."/>
            <person name="Fronick C."/>
            <person name="Harrison M."/>
            <person name="Strong C."/>
            <person name="Farmer C."/>
            <person name="Delahaunty K."/>
            <person name="Markovic C."/>
            <person name="Hall O."/>
            <person name="Minx P."/>
            <person name="Tomlinson C."/>
            <person name="Mitreva M."/>
            <person name="Hou S."/>
            <person name="Chen J."/>
            <person name="Wollam A."/>
            <person name="Pepin K.H."/>
            <person name="Johnson M."/>
            <person name="Bhonagiri V."/>
            <person name="Zhang X."/>
            <person name="Suruliraj S."/>
            <person name="Warren W."/>
            <person name="Chinwalla A."/>
            <person name="Mardis E.R."/>
            <person name="Wilson R.K."/>
        </authorList>
    </citation>
    <scope>NUCLEOTIDE SEQUENCE [LARGE SCALE GENOMIC DNA]</scope>
    <source>
        <strain evidence="5 6">YIT 11816</strain>
    </source>
</reference>
<dbReference type="RefSeq" id="WP_008541420.1">
    <property type="nucleotide sequence ID" value="NZ_JH604916.1"/>
</dbReference>
<dbReference type="Pfam" id="PF04231">
    <property type="entry name" value="Endonuclease_1"/>
    <property type="match status" value="1"/>
</dbReference>
<protein>
    <submittedName>
        <fullName evidence="5">Nuclease, EndA/NucM family</fullName>
    </submittedName>
</protein>
<name>H3KDE2_9BURK</name>
<dbReference type="EMBL" id="AFBQ01000103">
    <property type="protein sequence ID" value="EHY31878.1"/>
    <property type="molecule type" value="Genomic_DNA"/>
</dbReference>
<evidence type="ECO:0000313" key="5">
    <source>
        <dbReference type="EMBL" id="EHY31878.1"/>
    </source>
</evidence>
<keyword evidence="4" id="KW-0732">Signal</keyword>
<evidence type="ECO:0000256" key="4">
    <source>
        <dbReference type="SAM" id="SignalP"/>
    </source>
</evidence>
<dbReference type="PATRIC" id="fig|762967.3.peg.602"/>
<feature type="chain" id="PRO_5003588079" evidence="4">
    <location>
        <begin position="43"/>
        <end position="283"/>
    </location>
</feature>
<keyword evidence="6" id="KW-1185">Reference proteome</keyword>
<evidence type="ECO:0000256" key="2">
    <source>
        <dbReference type="ARBA" id="ARBA00022722"/>
    </source>
</evidence>
<dbReference type="InterPro" id="IPR007346">
    <property type="entry name" value="Endonuclease-I"/>
</dbReference>
<keyword evidence="3" id="KW-0378">Hydrolase</keyword>
<gene>
    <name evidence="5" type="ORF">HMPREF9440_00751</name>
</gene>
<proteinExistence type="inferred from homology"/>
<dbReference type="GO" id="GO:0016787">
    <property type="term" value="F:hydrolase activity"/>
    <property type="evidence" value="ECO:0007669"/>
    <property type="project" value="UniProtKB-KW"/>
</dbReference>
<keyword evidence="2" id="KW-0540">Nuclease</keyword>
<dbReference type="STRING" id="762967.HMPREF9440_00751"/>
<comment type="similarity">
    <text evidence="1">Belongs to the EndA/NucM nuclease family.</text>
</comment>
<dbReference type="HOGENOM" id="CLU_070541_0_1_4"/>
<dbReference type="Proteomes" id="UP000004956">
    <property type="component" value="Unassembled WGS sequence"/>
</dbReference>